<dbReference type="InterPro" id="IPR013766">
    <property type="entry name" value="Thioredoxin_domain"/>
</dbReference>
<name>A0AAV4BHZ8_9GAST</name>
<dbReference type="InterPro" id="IPR052792">
    <property type="entry name" value="Thioredoxin_dom-contain_11"/>
</dbReference>
<accession>A0AAV4BHZ8</accession>
<evidence type="ECO:0000313" key="4">
    <source>
        <dbReference type="Proteomes" id="UP000735302"/>
    </source>
</evidence>
<dbReference type="SUPFAM" id="SSF52833">
    <property type="entry name" value="Thioredoxin-like"/>
    <property type="match status" value="2"/>
</dbReference>
<comment type="caution">
    <text evidence="3">The sequence shown here is derived from an EMBL/GenBank/DDBJ whole genome shotgun (WGS) entry which is preliminary data.</text>
</comment>
<protein>
    <submittedName>
        <fullName evidence="3">Thioredoxin domain-containing protein 11-like</fullName>
    </submittedName>
</protein>
<dbReference type="PANTHER" id="PTHR46497:SF1">
    <property type="entry name" value="THIOREDOXIN DOMAIN-CONTAINING PROTEIN 11"/>
    <property type="match status" value="1"/>
</dbReference>
<proteinExistence type="predicted"/>
<gene>
    <name evidence="3" type="ORF">PoB_004509200</name>
</gene>
<dbReference type="PANTHER" id="PTHR46497">
    <property type="entry name" value="THIOREDOXIN DOMAIN-CONTAINING PROTEIN 11"/>
    <property type="match status" value="1"/>
</dbReference>
<keyword evidence="4" id="KW-1185">Reference proteome</keyword>
<organism evidence="3 4">
    <name type="scientific">Plakobranchus ocellatus</name>
    <dbReference type="NCBI Taxonomy" id="259542"/>
    <lineage>
        <taxon>Eukaryota</taxon>
        <taxon>Metazoa</taxon>
        <taxon>Spiralia</taxon>
        <taxon>Lophotrochozoa</taxon>
        <taxon>Mollusca</taxon>
        <taxon>Gastropoda</taxon>
        <taxon>Heterobranchia</taxon>
        <taxon>Euthyneura</taxon>
        <taxon>Panpulmonata</taxon>
        <taxon>Sacoglossa</taxon>
        <taxon>Placobranchoidea</taxon>
        <taxon>Plakobranchidae</taxon>
        <taxon>Plakobranchus</taxon>
    </lineage>
</organism>
<feature type="region of interest" description="Disordered" evidence="1">
    <location>
        <begin position="852"/>
        <end position="896"/>
    </location>
</feature>
<dbReference type="AlphaFoldDB" id="A0AAV4BHZ8"/>
<evidence type="ECO:0000313" key="3">
    <source>
        <dbReference type="EMBL" id="GFO18587.1"/>
    </source>
</evidence>
<feature type="domain" description="Thioredoxin" evidence="2">
    <location>
        <begin position="650"/>
        <end position="780"/>
    </location>
</feature>
<feature type="compositionally biased region" description="Low complexity" evidence="1">
    <location>
        <begin position="852"/>
        <end position="873"/>
    </location>
</feature>
<evidence type="ECO:0000256" key="1">
    <source>
        <dbReference type="SAM" id="MobiDB-lite"/>
    </source>
</evidence>
<dbReference type="EMBL" id="BLXT01004960">
    <property type="protein sequence ID" value="GFO18587.1"/>
    <property type="molecule type" value="Genomic_DNA"/>
</dbReference>
<sequence>MADEVSRTTQSARIIGFIKRPDDFLRAMARHPQLCCLFMTFLTSFILEYVCSSKGKPMVLPARSPQLMFPSTGPVEDAPLGSLGSLIQKLQEEDLVVVLYYAPWCSKSRAARAEYLKAAYYFQGMVQFAAVNCWWPEGECRKRYKFLMFPVMMVYHTKLDGYRYFDVFRAEHIVKFVESLLHPLSIAHSKKEITGLMARHDTVVFGYFNLSSEEHIGGYRQFFYASMRIIEKDPVQPIHLAVVAQAELALQLGLTDEENIVLCRVTNTSMMYPFGKNITSSNIVRWALRNKGQGIVTRLSPEGLKSKALATEINKGPAFILFHVEDPLFDTELALSMVRDLALLYNSCKLHPLVKSSRQTLVELAERARQRYQQLSRSCATLKAGLNTAAQHRHTQTVTCCMSVLVAALNDSTSICSLCCPGVTESSCGCVIQALPWLWGSNNTSSGSNRSSSRLAPLSCRNMLLNYSNAGRLSVCCRGNNSKDASSDKDVKDGLFSRLPHGVWHKGSEFSAPTDWQQFERRPTDRYVREHLEVLPKRLCNRLSLERMQGVAPSAPSSLRLDPFVGETVPSTSHFSLLGCRAERPLRFYSIDLLNHWMFSDVLGVESGKNRSGPAVVLVDKEREQHFVLKDNVTLLNAMSFILDFELGKLERHQNSHSFNMKSSRDESSISVLELNTTSFQQILMDDEKDVVLLLYAHWCGFCHTFSHTFLALAQYFSPSNITFARINGAVNDLPWQFTFTSYPVVMFFPAKRKADSVIFPPYMTRNLPSLVKFILKHAQPSTCLLHAADMCSRDCVLRNLRQGRKLLQELTRKSTRLQARLHSISGTIATAEGQTLSSFCASSIGSNTYSSSEHSISGDGDGSSSSGSCSSDTVNPSKDLDGTDSMKKVKSGKDGLAGNEKKTYYSCMNIEYLKKRLHDIWSKMDTLKKMIQLLQSSEGGPISKLQLLHLM</sequence>
<evidence type="ECO:0000259" key="2">
    <source>
        <dbReference type="PROSITE" id="PS51352"/>
    </source>
</evidence>
<dbReference type="Proteomes" id="UP000735302">
    <property type="component" value="Unassembled WGS sequence"/>
</dbReference>
<dbReference type="InterPro" id="IPR036249">
    <property type="entry name" value="Thioredoxin-like_sf"/>
</dbReference>
<dbReference type="Pfam" id="PF00085">
    <property type="entry name" value="Thioredoxin"/>
    <property type="match status" value="2"/>
</dbReference>
<dbReference type="PROSITE" id="PS51352">
    <property type="entry name" value="THIOREDOXIN_2"/>
    <property type="match status" value="1"/>
</dbReference>
<dbReference type="Gene3D" id="3.40.30.10">
    <property type="entry name" value="Glutaredoxin"/>
    <property type="match status" value="2"/>
</dbReference>
<feature type="compositionally biased region" description="Basic and acidic residues" evidence="1">
    <location>
        <begin position="879"/>
        <end position="896"/>
    </location>
</feature>
<reference evidence="3 4" key="1">
    <citation type="journal article" date="2021" name="Elife">
        <title>Chloroplast acquisition without the gene transfer in kleptoplastic sea slugs, Plakobranchus ocellatus.</title>
        <authorList>
            <person name="Maeda T."/>
            <person name="Takahashi S."/>
            <person name="Yoshida T."/>
            <person name="Shimamura S."/>
            <person name="Takaki Y."/>
            <person name="Nagai Y."/>
            <person name="Toyoda A."/>
            <person name="Suzuki Y."/>
            <person name="Arimoto A."/>
            <person name="Ishii H."/>
            <person name="Satoh N."/>
            <person name="Nishiyama T."/>
            <person name="Hasebe M."/>
            <person name="Maruyama T."/>
            <person name="Minagawa J."/>
            <person name="Obokata J."/>
            <person name="Shigenobu S."/>
        </authorList>
    </citation>
    <scope>NUCLEOTIDE SEQUENCE [LARGE SCALE GENOMIC DNA]</scope>
</reference>